<gene>
    <name evidence="1" type="ordered locus">Daud_1887</name>
</gene>
<reference evidence="2" key="1">
    <citation type="submission" date="2007-10" db="EMBL/GenBank/DDBJ databases">
        <title>Complete sequence of chromosome of Desulforudis audaxviator MP104C.</title>
        <authorList>
            <person name="Copeland A."/>
            <person name="Lucas S."/>
            <person name="Lapidus A."/>
            <person name="Barry K."/>
            <person name="Glavina del Rio T."/>
            <person name="Dalin E."/>
            <person name="Tice H."/>
            <person name="Bruce D."/>
            <person name="Pitluck S."/>
            <person name="Lowry S.R."/>
            <person name="Larimer F."/>
            <person name="Land M.L."/>
            <person name="Hauser L."/>
            <person name="Kyrpides N."/>
            <person name="Ivanova N.N."/>
            <person name="Richardson P."/>
        </authorList>
    </citation>
    <scope>NUCLEOTIDE SEQUENCE [LARGE SCALE GENOMIC DNA]</scope>
    <source>
        <strain evidence="2">MP104C</strain>
    </source>
</reference>
<dbReference type="KEGG" id="dau:Daud_1887"/>
<sequence>MSQEVLDKAQELGQVLTRCAEYLDVKAKQKVMFNDNTALEMLKVYHGMQEMAQRKQSQNISLSPQEIRAMEQMELKMAEHPSIRAFHESQGRYQELINKVLEMIIRVQKEDQELDILKEQVPDFASIPKNGRAEDDEDE</sequence>
<evidence type="ECO:0000313" key="2">
    <source>
        <dbReference type="Proteomes" id="UP000008544"/>
    </source>
</evidence>
<dbReference type="Proteomes" id="UP000008544">
    <property type="component" value="Chromosome"/>
</dbReference>
<keyword evidence="2" id="KW-1185">Reference proteome</keyword>
<accession>B1I5T2</accession>
<dbReference type="Gene3D" id="1.20.1500.10">
    <property type="entry name" value="YheA/YmcA-like"/>
    <property type="match status" value="1"/>
</dbReference>
<evidence type="ECO:0000313" key="1">
    <source>
        <dbReference type="EMBL" id="ACA60380.1"/>
    </source>
</evidence>
<protein>
    <submittedName>
        <fullName evidence="1">Uncharacterized protein</fullName>
    </submittedName>
</protein>
<dbReference type="InterPro" id="IPR023378">
    <property type="entry name" value="YheA/YmcA-like_dom_sf"/>
</dbReference>
<proteinExistence type="predicted"/>
<dbReference type="eggNOG" id="COG3679">
    <property type="taxonomic scope" value="Bacteria"/>
</dbReference>
<dbReference type="HOGENOM" id="CLU_1841873_0_0_9"/>
<dbReference type="RefSeq" id="WP_012302956.1">
    <property type="nucleotide sequence ID" value="NC_010424.1"/>
</dbReference>
<dbReference type="EMBL" id="CP000860">
    <property type="protein sequence ID" value="ACA60380.1"/>
    <property type="molecule type" value="Genomic_DNA"/>
</dbReference>
<name>B1I5T2_DESAP</name>
<dbReference type="Pfam" id="PF06133">
    <property type="entry name" value="Com_YlbF"/>
    <property type="match status" value="1"/>
</dbReference>
<reference evidence="1 2" key="2">
    <citation type="journal article" date="2008" name="Science">
        <title>Environmental genomics reveals a single-species ecosystem deep within Earth.</title>
        <authorList>
            <person name="Chivian D."/>
            <person name="Brodie E.L."/>
            <person name="Alm E.J."/>
            <person name="Culley D.E."/>
            <person name="Dehal P.S."/>
            <person name="Desantis T.Z."/>
            <person name="Gihring T.M."/>
            <person name="Lapidus A."/>
            <person name="Lin L.H."/>
            <person name="Lowry S.R."/>
            <person name="Moser D.P."/>
            <person name="Richardson P.M."/>
            <person name="Southam G."/>
            <person name="Wanger G."/>
            <person name="Pratt L.M."/>
            <person name="Andersen G.L."/>
            <person name="Hazen T.C."/>
            <person name="Brockman F.J."/>
            <person name="Arkin A.P."/>
            <person name="Onstott T.C."/>
        </authorList>
    </citation>
    <scope>NUCLEOTIDE SEQUENCE [LARGE SCALE GENOMIC DNA]</scope>
    <source>
        <strain evidence="1 2">MP104C</strain>
    </source>
</reference>
<organism evidence="1 2">
    <name type="scientific">Desulforudis audaxviator (strain MP104C)</name>
    <dbReference type="NCBI Taxonomy" id="477974"/>
    <lineage>
        <taxon>Bacteria</taxon>
        <taxon>Bacillati</taxon>
        <taxon>Bacillota</taxon>
        <taxon>Clostridia</taxon>
        <taxon>Thermoanaerobacterales</taxon>
        <taxon>Candidatus Desulforudaceae</taxon>
        <taxon>Candidatus Desulforudis</taxon>
    </lineage>
</organism>
<dbReference type="InterPro" id="IPR010368">
    <property type="entry name" value="Com_YlbF"/>
</dbReference>
<dbReference type="SUPFAM" id="SSF158622">
    <property type="entry name" value="YheA/YmcA-like"/>
    <property type="match status" value="1"/>
</dbReference>
<dbReference type="AlphaFoldDB" id="B1I5T2"/>